<evidence type="ECO:0000313" key="4">
    <source>
        <dbReference type="Proteomes" id="UP000215539"/>
    </source>
</evidence>
<protein>
    <submittedName>
        <fullName evidence="2">Esterase YqiA</fullName>
    </submittedName>
</protein>
<organism evidence="2 4">
    <name type="scientific">Capnocytophaga haemolytica</name>
    <dbReference type="NCBI Taxonomy" id="45243"/>
    <lineage>
        <taxon>Bacteria</taxon>
        <taxon>Pseudomonadati</taxon>
        <taxon>Bacteroidota</taxon>
        <taxon>Flavobacteriia</taxon>
        <taxon>Flavobacteriales</taxon>
        <taxon>Flavobacteriaceae</taxon>
        <taxon>Capnocytophaga</taxon>
    </lineage>
</organism>
<sequence length="161" mass="17647">MKVLYLHGLDSSLQSDRRAALERYGEVAAPQLDYRSSPHLLEQLITEYATVDALVGSSAGGLVAYYLAQLLAKPALLLNPALPFREEVPADLPLPADHRAYMRVVIGLRDAVVDPWASVAVLKEDSARLSALDIVLLGAMEHSYPIEIFEEQLAQFIASSF</sequence>
<evidence type="ECO:0000313" key="1">
    <source>
        <dbReference type="EMBL" id="AMD84586.1"/>
    </source>
</evidence>
<dbReference type="InterPro" id="IPR029058">
    <property type="entry name" value="AB_hydrolase_fold"/>
</dbReference>
<dbReference type="EMBL" id="CP014227">
    <property type="protein sequence ID" value="AMD84586.1"/>
    <property type="molecule type" value="Genomic_DNA"/>
</dbReference>
<evidence type="ECO:0000313" key="2">
    <source>
        <dbReference type="EMBL" id="SNV09106.1"/>
    </source>
</evidence>
<reference evidence="2 4" key="2">
    <citation type="submission" date="2017-06" db="EMBL/GenBank/DDBJ databases">
        <authorList>
            <consortium name="Pathogen Informatics"/>
        </authorList>
    </citation>
    <scope>NUCLEOTIDE SEQUENCE [LARGE SCALE GENOMIC DNA]</scope>
    <source>
        <strain evidence="2 4">NCTC12947</strain>
    </source>
</reference>
<dbReference type="AlphaFoldDB" id="A0AAX2H120"/>
<gene>
    <name evidence="1" type="ORF">AXF12_03060</name>
    <name evidence="2" type="ORF">SAMEA44541418_01128</name>
</gene>
<dbReference type="Proteomes" id="UP000065822">
    <property type="component" value="Chromosome"/>
</dbReference>
<dbReference type="EMBL" id="LT906449">
    <property type="protein sequence ID" value="SNV09106.1"/>
    <property type="molecule type" value="Genomic_DNA"/>
</dbReference>
<dbReference type="Pfam" id="PF05728">
    <property type="entry name" value="UPF0227"/>
    <property type="match status" value="1"/>
</dbReference>
<keyword evidence="3" id="KW-1185">Reference proteome</keyword>
<reference evidence="1 3" key="1">
    <citation type="submission" date="2016-02" db="EMBL/GenBank/DDBJ databases">
        <authorList>
            <person name="Holder M.E."/>
            <person name="Ajami N.J."/>
            <person name="Petrosino J.F."/>
        </authorList>
    </citation>
    <scope>NUCLEOTIDE SEQUENCE [LARGE SCALE GENOMIC DNA]</scope>
    <source>
        <strain evidence="1 3">CCUG 32990</strain>
    </source>
</reference>
<accession>A0AAX2H120</accession>
<dbReference type="KEGG" id="chg:AXF12_03060"/>
<dbReference type="Proteomes" id="UP000215539">
    <property type="component" value="Chromosome 1"/>
</dbReference>
<dbReference type="InterPro" id="IPR008886">
    <property type="entry name" value="UPF0227/Esterase_YqiA"/>
</dbReference>
<evidence type="ECO:0000313" key="3">
    <source>
        <dbReference type="Proteomes" id="UP000065822"/>
    </source>
</evidence>
<name>A0AAX2H120_9FLAO</name>
<proteinExistence type="predicted"/>
<dbReference type="Gene3D" id="3.40.50.1820">
    <property type="entry name" value="alpha/beta hydrolase"/>
    <property type="match status" value="1"/>
</dbReference>
<dbReference type="RefSeq" id="WP_066428199.1">
    <property type="nucleotide sequence ID" value="NZ_CP014227.1"/>
</dbReference>
<dbReference type="SUPFAM" id="SSF53474">
    <property type="entry name" value="alpha/beta-Hydrolases"/>
    <property type="match status" value="1"/>
</dbReference>